<dbReference type="AlphaFoldDB" id="A0A0W0GD50"/>
<feature type="region of interest" description="Disordered" evidence="1">
    <location>
        <begin position="161"/>
        <end position="566"/>
    </location>
</feature>
<feature type="compositionally biased region" description="Basic and acidic residues" evidence="1">
    <location>
        <begin position="447"/>
        <end position="459"/>
    </location>
</feature>
<comment type="caution">
    <text evidence="2">The sequence shown here is derived from an EMBL/GenBank/DDBJ whole genome shotgun (WGS) entry which is preliminary data.</text>
</comment>
<proteinExistence type="predicted"/>
<dbReference type="EMBL" id="LATX01000326">
    <property type="protein sequence ID" value="KTB46496.1"/>
    <property type="molecule type" value="Genomic_DNA"/>
</dbReference>
<feature type="region of interest" description="Disordered" evidence="1">
    <location>
        <begin position="97"/>
        <end position="138"/>
    </location>
</feature>
<evidence type="ECO:0000313" key="2">
    <source>
        <dbReference type="EMBL" id="KTB46496.1"/>
    </source>
</evidence>
<organism evidence="2 3">
    <name type="scientific">Moniliophthora roreri</name>
    <name type="common">Frosty pod rot fungus</name>
    <name type="synonym">Monilia roreri</name>
    <dbReference type="NCBI Taxonomy" id="221103"/>
    <lineage>
        <taxon>Eukaryota</taxon>
        <taxon>Fungi</taxon>
        <taxon>Dikarya</taxon>
        <taxon>Basidiomycota</taxon>
        <taxon>Agaricomycotina</taxon>
        <taxon>Agaricomycetes</taxon>
        <taxon>Agaricomycetidae</taxon>
        <taxon>Agaricales</taxon>
        <taxon>Marasmiineae</taxon>
        <taxon>Marasmiaceae</taxon>
        <taxon>Moniliophthora</taxon>
    </lineage>
</organism>
<feature type="compositionally biased region" description="Acidic residues" evidence="1">
    <location>
        <begin position="99"/>
        <end position="110"/>
    </location>
</feature>
<feature type="compositionally biased region" description="Basic and acidic residues" evidence="1">
    <location>
        <begin position="300"/>
        <end position="311"/>
    </location>
</feature>
<evidence type="ECO:0008006" key="4">
    <source>
        <dbReference type="Google" id="ProtNLM"/>
    </source>
</evidence>
<feature type="compositionally biased region" description="Polar residues" evidence="1">
    <location>
        <begin position="203"/>
        <end position="214"/>
    </location>
</feature>
<sequence>MQVGPEIVEGFPKARSKRNEFTWEDDENLSEFLAVTCPDGGRLGHKLYRDLVESYRYGDDRLWVLNHPASAWRERYKRNRRRFDERIDELKIELGIQGDWDDGEQPSQDDDIPRTGGSDGSRRTEKRRQREDNDDSDQYVATLSTLKYSLWIGSDSLFSEAGGGGGGGGGGDTHAPEPEDIPHTQNDQQTTQEEEDEVHDALQQVSHFTEQPVASSRIHLSPEAPLGDNEEAGESISARRRNFNPTQTTTKRWPPARRHVATAPAIRAPTSSQRNANPQMTGARTVADLHVGSDSEDAMQEPKHADRHMVEEEAFDEGPDDGDPLGPIASPPAPIGADEEQQEQDAFEKFSHVKPLLHEFEWVPPPPLTSLHQSSQVRRRPLANVQPAQSPPVDQPDVISETGQASPPPSGLPTVHRHRKGSRPSTDAPVRVTRSRSKAADSPLQRAAREEPSTKEEPQRRRRGRPPKARPVEEEHKVQLSEPAVKEHVALMQVDETENEEDVGRQELPLEEDDNQMLRQLGITHPEPVRRGKRVASPAHVPAVSTPRFTGSQRSSSSIETFPMDGTRASAIKRKHEQEERHTPYKPPSGTRAAVIAGTQWDSPLATKAAVLAETQRREVMRV</sequence>
<feature type="compositionally biased region" description="Polar residues" evidence="1">
    <location>
        <begin position="547"/>
        <end position="560"/>
    </location>
</feature>
<gene>
    <name evidence="2" type="ORF">WG66_922</name>
</gene>
<accession>A0A0W0GD50</accession>
<name>A0A0W0GD50_MONRR</name>
<dbReference type="Gene3D" id="1.10.10.60">
    <property type="entry name" value="Homeodomain-like"/>
    <property type="match status" value="1"/>
</dbReference>
<feature type="compositionally biased region" description="Basic and acidic residues" evidence="1">
    <location>
        <begin position="346"/>
        <end position="361"/>
    </location>
</feature>
<feature type="compositionally biased region" description="Gly residues" evidence="1">
    <location>
        <begin position="161"/>
        <end position="172"/>
    </location>
</feature>
<dbReference type="Proteomes" id="UP000054988">
    <property type="component" value="Unassembled WGS sequence"/>
</dbReference>
<feature type="compositionally biased region" description="Polar residues" evidence="1">
    <location>
        <begin position="269"/>
        <end position="282"/>
    </location>
</feature>
<dbReference type="eggNOG" id="ENOG502RB6T">
    <property type="taxonomic scope" value="Eukaryota"/>
</dbReference>
<protein>
    <recommendedName>
        <fullName evidence="4">Rap1 Myb domain-containing protein</fullName>
    </recommendedName>
</protein>
<dbReference type="CDD" id="cd11655">
    <property type="entry name" value="rap1_myb-like"/>
    <property type="match status" value="1"/>
</dbReference>
<feature type="region of interest" description="Disordered" evidence="1">
    <location>
        <begin position="573"/>
        <end position="592"/>
    </location>
</feature>
<reference evidence="2 3" key="1">
    <citation type="submission" date="2015-12" db="EMBL/GenBank/DDBJ databases">
        <title>Draft genome sequence of Moniliophthora roreri, the causal agent of frosty pod rot of cacao.</title>
        <authorList>
            <person name="Aime M.C."/>
            <person name="Diaz-Valderrama J.R."/>
            <person name="Kijpornyongpan T."/>
            <person name="Phillips-Mora W."/>
        </authorList>
    </citation>
    <scope>NUCLEOTIDE SEQUENCE [LARGE SCALE GENOMIC DNA]</scope>
    <source>
        <strain evidence="2 3">MCA 2952</strain>
    </source>
</reference>
<feature type="compositionally biased region" description="Acidic residues" evidence="1">
    <location>
        <begin position="312"/>
        <end position="323"/>
    </location>
</feature>
<feature type="compositionally biased region" description="Basic and acidic residues" evidence="1">
    <location>
        <begin position="470"/>
        <end position="489"/>
    </location>
</feature>
<evidence type="ECO:0000313" key="3">
    <source>
        <dbReference type="Proteomes" id="UP000054988"/>
    </source>
</evidence>
<evidence type="ECO:0000256" key="1">
    <source>
        <dbReference type="SAM" id="MobiDB-lite"/>
    </source>
</evidence>
<feature type="compositionally biased region" description="Basic and acidic residues" evidence="1">
    <location>
        <begin position="120"/>
        <end position="131"/>
    </location>
</feature>